<proteinExistence type="predicted"/>
<evidence type="ECO:0000313" key="1">
    <source>
        <dbReference type="EMBL" id="AQS53072.1"/>
    </source>
</evidence>
<dbReference type="InterPro" id="IPR006901">
    <property type="entry name" value="TrmK"/>
</dbReference>
<dbReference type="SUPFAM" id="SSF53335">
    <property type="entry name" value="S-adenosyl-L-methionine-dependent methyltransferases"/>
    <property type="match status" value="1"/>
</dbReference>
<keyword evidence="1" id="KW-0808">Transferase</keyword>
<dbReference type="PANTHER" id="PTHR38451">
    <property type="entry name" value="TRNA (ADENINE(22)-N(1))-METHYLTRANSFERASE"/>
    <property type="match status" value="1"/>
</dbReference>
<dbReference type="Pfam" id="PF04816">
    <property type="entry name" value="TrmK"/>
    <property type="match status" value="1"/>
</dbReference>
<dbReference type="OrthoDB" id="5881184at2"/>
<accession>A0A1S6INF3</accession>
<dbReference type="PANTHER" id="PTHR38451:SF1">
    <property type="entry name" value="TRNA (ADENINE(22)-N(1))-METHYLTRANSFERASE"/>
    <property type="match status" value="1"/>
</dbReference>
<dbReference type="RefSeq" id="WP_062470536.1">
    <property type="nucleotide sequence ID" value="NZ_BBYN01000020.1"/>
</dbReference>
<dbReference type="Proteomes" id="UP000188993">
    <property type="component" value="Chromosome"/>
</dbReference>
<dbReference type="GO" id="GO:0032259">
    <property type="term" value="P:methylation"/>
    <property type="evidence" value="ECO:0007669"/>
    <property type="project" value="UniProtKB-KW"/>
</dbReference>
<name>A0A1S6INF3_9LACT</name>
<gene>
    <name evidence="1" type="primary">trmK</name>
    <name evidence="1" type="ORF">BW727_100679</name>
</gene>
<dbReference type="Gene3D" id="1.10.287.1890">
    <property type="match status" value="1"/>
</dbReference>
<evidence type="ECO:0000313" key="2">
    <source>
        <dbReference type="Proteomes" id="UP000188993"/>
    </source>
</evidence>
<dbReference type="Gene3D" id="3.40.50.150">
    <property type="entry name" value="Vaccinia Virus protein VP39"/>
    <property type="match status" value="1"/>
</dbReference>
<reference evidence="1 2" key="1">
    <citation type="journal article" date="2014" name="Int. J. Syst. Evol. Microbiol.">
        <title>Jeotgalibaca dankookensis gen. nov., sp. nov., a member of the family Carnobacteriaceae, isolated from seujeot (Korean traditional food).</title>
        <authorList>
            <person name="Lee D.G."/>
            <person name="Trujillo M.E."/>
            <person name="Kang H."/>
            <person name="Ahn T.Y."/>
        </authorList>
    </citation>
    <scope>NUCLEOTIDE SEQUENCE [LARGE SCALE GENOMIC DNA]</scope>
    <source>
        <strain evidence="1 2">EX-07</strain>
    </source>
</reference>
<protein>
    <submittedName>
        <fullName evidence="1">tRNA (Adenine(22)-N(1))-methyltransferase</fullName>
        <ecNumber evidence="1">2.1.1.217</ecNumber>
    </submittedName>
</protein>
<dbReference type="PIRSF" id="PIRSF018637">
    <property type="entry name" value="TrmK"/>
    <property type="match status" value="1"/>
</dbReference>
<keyword evidence="1" id="KW-0489">Methyltransferase</keyword>
<dbReference type="AlphaFoldDB" id="A0A1S6INF3"/>
<sequence length="233" mass="26536">MNENQLSKRLATAASYINKGARLADIGSDHAYLPCHLAQKSRISFGIAGEVVMGPFASAKKQIQASQVEEVVEARLGDGLQVIEKTDQIDTITICGMGGDLIARILDDGSKKNKLDSVKRLILQPNNAELKLRRWLINHDYVIIDETILEENDKIYEILVAEPGVNPLSYSFEDYLFGRILRTEKSTIFVKKWKKELDKYDYILQRLAESNRDTRDKKSEVERMMMIIKEEIS</sequence>
<dbReference type="EMBL" id="CP019728">
    <property type="protein sequence ID" value="AQS53072.1"/>
    <property type="molecule type" value="Genomic_DNA"/>
</dbReference>
<dbReference type="KEGG" id="jda:BW727_100679"/>
<dbReference type="GO" id="GO:0160105">
    <property type="term" value="F:tRNA (adenine(22)-N1)-methyltransferase activity"/>
    <property type="evidence" value="ECO:0007669"/>
    <property type="project" value="UniProtKB-EC"/>
</dbReference>
<dbReference type="InterPro" id="IPR029063">
    <property type="entry name" value="SAM-dependent_MTases_sf"/>
</dbReference>
<dbReference type="STRING" id="708126.BW727_100679"/>
<keyword evidence="2" id="KW-1185">Reference proteome</keyword>
<organism evidence="1 2">
    <name type="scientific">Jeotgalibaca dankookensis</name>
    <dbReference type="NCBI Taxonomy" id="708126"/>
    <lineage>
        <taxon>Bacteria</taxon>
        <taxon>Bacillati</taxon>
        <taxon>Bacillota</taxon>
        <taxon>Bacilli</taxon>
        <taxon>Lactobacillales</taxon>
        <taxon>Carnobacteriaceae</taxon>
        <taxon>Jeotgalibaca</taxon>
    </lineage>
</organism>
<dbReference type="EC" id="2.1.1.217" evidence="1"/>